<gene>
    <name evidence="1" type="ORF">FSP39_004479</name>
</gene>
<dbReference type="PANTHER" id="PTHR21446:SF6">
    <property type="entry name" value="MITOCHONDRIAL ANTIVIRAL-SIGNALING PROTEIN"/>
    <property type="match status" value="1"/>
</dbReference>
<reference evidence="1" key="1">
    <citation type="submission" date="2019-08" db="EMBL/GenBank/DDBJ databases">
        <title>The improved chromosome-level genome for the pearl oyster Pinctada fucata martensii using PacBio sequencing and Hi-C.</title>
        <authorList>
            <person name="Zheng Z."/>
        </authorList>
    </citation>
    <scope>NUCLEOTIDE SEQUENCE</scope>
    <source>
        <strain evidence="1">ZZ-2019</strain>
        <tissue evidence="1">Adductor muscle</tissue>
    </source>
</reference>
<accession>A0AA88YUD6</accession>
<organism evidence="1 2">
    <name type="scientific">Pinctada imbricata</name>
    <name type="common">Atlantic pearl-oyster</name>
    <name type="synonym">Pinctada martensii</name>
    <dbReference type="NCBI Taxonomy" id="66713"/>
    <lineage>
        <taxon>Eukaryota</taxon>
        <taxon>Metazoa</taxon>
        <taxon>Spiralia</taxon>
        <taxon>Lophotrochozoa</taxon>
        <taxon>Mollusca</taxon>
        <taxon>Bivalvia</taxon>
        <taxon>Autobranchia</taxon>
        <taxon>Pteriomorphia</taxon>
        <taxon>Pterioida</taxon>
        <taxon>Pterioidea</taxon>
        <taxon>Pteriidae</taxon>
        <taxon>Pinctada</taxon>
    </lineage>
</organism>
<comment type="caution">
    <text evidence="1">The sequence shown here is derived from an EMBL/GenBank/DDBJ whole genome shotgun (WGS) entry which is preliminary data.</text>
</comment>
<name>A0AA88YUD6_PINIB</name>
<keyword evidence="2" id="KW-1185">Reference proteome</keyword>
<sequence length="398" mass="45707">MIETEEGEVNFDELFSDEFVLNGINVSTTHDEAVREMNDALNVTNPPILHEPQSSTSRCKKFTESELDNLEAKRQSESTKRNTKWGVKVFQEWSVHACGSEVDFHEINIDELNIKLRRFYAEAQPANVSKRANCLSEAKASEYHKKSFKTIRSAINRHLNDLNRDIDIVRDKAFKTANQTFDGKLKQNVAEGLSRPTKHKDVISTSDLHLINTYLHSDINPIVLCHKVWYDLSVHFFSRGLEFHLQLHMDSFKSTCMNEKTGREYVTLLHDVRQKNHQGGIHFNECSDKRMYSSGDVSCPVKSLRELMSRTEEGATTLFNHCVKQALKTPKSMDKWFTTTPVKPYKFSTFMKIVVRMQDVANITLPIAYVLQVSRRSAMLDTSFGTSCFSLAIQMKHQ</sequence>
<protein>
    <submittedName>
        <fullName evidence="1">Uncharacterized protein</fullName>
    </submittedName>
</protein>
<dbReference type="EMBL" id="VSWD01000003">
    <property type="protein sequence ID" value="KAK3105732.1"/>
    <property type="molecule type" value="Genomic_DNA"/>
</dbReference>
<dbReference type="AlphaFoldDB" id="A0AA88YUD6"/>
<evidence type="ECO:0000313" key="2">
    <source>
        <dbReference type="Proteomes" id="UP001186944"/>
    </source>
</evidence>
<evidence type="ECO:0000313" key="1">
    <source>
        <dbReference type="EMBL" id="KAK3105732.1"/>
    </source>
</evidence>
<dbReference type="PANTHER" id="PTHR21446">
    <property type="entry name" value="DUF3504 DOMAIN-CONTAINING PROTEIN"/>
    <property type="match status" value="1"/>
</dbReference>
<dbReference type="InterPro" id="IPR052787">
    <property type="entry name" value="MAVS"/>
</dbReference>
<proteinExistence type="predicted"/>
<dbReference type="Proteomes" id="UP001186944">
    <property type="component" value="Unassembled WGS sequence"/>
</dbReference>